<dbReference type="EMBL" id="CP025536">
    <property type="protein sequence ID" value="AUW96352.1"/>
    <property type="molecule type" value="Genomic_DNA"/>
</dbReference>
<dbReference type="Pfam" id="PF13780">
    <property type="entry name" value="DUF4176"/>
    <property type="match status" value="1"/>
</dbReference>
<dbReference type="GeneID" id="98393088"/>
<keyword evidence="2" id="KW-1185">Reference proteome</keyword>
<name>A0A2L0D3E1_9STRE</name>
<accession>A0A2L0D3E1</accession>
<sequence>MLPIGSIVFLQEGSQKLMIISRSVVVEEQGRNVLFDYSASLYPLGINPERTYYFNKENIDKVIFEGYKDEEEERFQELYEQWLEDEGSRYPKGKVVGKDK</sequence>
<protein>
    <recommendedName>
        <fullName evidence="3">DUF4176 domain-containing protein</fullName>
    </recommendedName>
</protein>
<dbReference type="InterPro" id="IPR025233">
    <property type="entry name" value="DUF4176"/>
</dbReference>
<evidence type="ECO:0000313" key="2">
    <source>
        <dbReference type="Proteomes" id="UP000238956"/>
    </source>
</evidence>
<organism evidence="1 2">
    <name type="scientific">Streptococcus pluranimalium</name>
    <dbReference type="NCBI Taxonomy" id="82348"/>
    <lineage>
        <taxon>Bacteria</taxon>
        <taxon>Bacillati</taxon>
        <taxon>Bacillota</taxon>
        <taxon>Bacilli</taxon>
        <taxon>Lactobacillales</taxon>
        <taxon>Streptococcaceae</taxon>
        <taxon>Streptococcus</taxon>
    </lineage>
</organism>
<evidence type="ECO:0008006" key="3">
    <source>
        <dbReference type="Google" id="ProtNLM"/>
    </source>
</evidence>
<evidence type="ECO:0000313" key="1">
    <source>
        <dbReference type="EMBL" id="AUW96352.1"/>
    </source>
</evidence>
<dbReference type="RefSeq" id="WP_104967683.1">
    <property type="nucleotide sequence ID" value="NZ_CP025536.1"/>
</dbReference>
<dbReference type="Proteomes" id="UP000238956">
    <property type="component" value="Chromosome"/>
</dbReference>
<proteinExistence type="predicted"/>
<dbReference type="KEGG" id="splr:C0J00_04085"/>
<gene>
    <name evidence="1" type="ORF">C0J00_04085</name>
</gene>
<reference evidence="1 2" key="2">
    <citation type="submission" date="2018-02" db="EMBL/GenBank/DDBJ databases">
        <title>Whole genome sequencing analysis of Streptococcus pluranimalium isolated from cattle infected mastitis in China.</title>
        <authorList>
            <person name="Zhang J.-R."/>
            <person name="Hu G.-Z."/>
        </authorList>
    </citation>
    <scope>NUCLEOTIDE SEQUENCE [LARGE SCALE GENOMIC DNA]</scope>
    <source>
        <strain evidence="1 2">TH11417</strain>
    </source>
</reference>
<reference evidence="1 2" key="1">
    <citation type="submission" date="2017-12" db="EMBL/GenBank/DDBJ databases">
        <authorList>
            <person name="Hurst M.R.H."/>
        </authorList>
    </citation>
    <scope>NUCLEOTIDE SEQUENCE [LARGE SCALE GENOMIC DNA]</scope>
    <source>
        <strain evidence="1 2">TH11417</strain>
    </source>
</reference>
<dbReference type="AlphaFoldDB" id="A0A2L0D3E1"/>
<dbReference type="OrthoDB" id="5124454at2"/>